<evidence type="ECO:0008006" key="4">
    <source>
        <dbReference type="Google" id="ProtNLM"/>
    </source>
</evidence>
<gene>
    <name evidence="2" type="ORF">N473_01135</name>
</gene>
<protein>
    <recommendedName>
        <fullName evidence="4">Lipoprotein</fullName>
    </recommendedName>
</protein>
<dbReference type="PATRIC" id="fig|1365248.3.peg.1396"/>
<name>A0A167LTX5_9GAMM</name>
<evidence type="ECO:0000313" key="3">
    <source>
        <dbReference type="Proteomes" id="UP000076486"/>
    </source>
</evidence>
<evidence type="ECO:0000313" key="2">
    <source>
        <dbReference type="EMBL" id="KZN65205.1"/>
    </source>
</evidence>
<dbReference type="Proteomes" id="UP000076486">
    <property type="component" value="Unassembled WGS sequence"/>
</dbReference>
<dbReference type="AlphaFoldDB" id="A0A167LTX5"/>
<sequence length="203" mass="22128">MSKLANGVLFVKKISLMAAVTLLSGCAVNPYLQPMVDGPSAKLRLASVPSNNNFVAVPLSESCISTEFKHGGHIATLGVKANLVRSLSRLDMPAYDEKLGDSHQNEVYIPAQKPFSFQFNGVGISGFTPGQTDSGGALYSWCRKIITFTPAENANYEALYDYIELPNGKETCGVKLFEIVADGQSQYKKVEVDNYQVVENYCK</sequence>
<dbReference type="EMBL" id="AUYC01000018">
    <property type="protein sequence ID" value="KZN65205.1"/>
    <property type="molecule type" value="Genomic_DNA"/>
</dbReference>
<proteinExistence type="predicted"/>
<keyword evidence="1" id="KW-0732">Signal</keyword>
<feature type="chain" id="PRO_5007890032" description="Lipoprotein" evidence="1">
    <location>
        <begin position="19"/>
        <end position="203"/>
    </location>
</feature>
<comment type="caution">
    <text evidence="2">The sequence shown here is derived from an EMBL/GenBank/DDBJ whole genome shotgun (WGS) entry which is preliminary data.</text>
</comment>
<feature type="signal peptide" evidence="1">
    <location>
        <begin position="1"/>
        <end position="18"/>
    </location>
</feature>
<dbReference type="PROSITE" id="PS51257">
    <property type="entry name" value="PROKAR_LIPOPROTEIN"/>
    <property type="match status" value="1"/>
</dbReference>
<reference evidence="2 3" key="1">
    <citation type="submission" date="2013-07" db="EMBL/GenBank/DDBJ databases">
        <title>Comparative Genomic and Metabolomic Analysis of Twelve Strains of Pseudoalteromonas luteoviolacea.</title>
        <authorList>
            <person name="Vynne N.G."/>
            <person name="Mansson M."/>
            <person name="Gram L."/>
        </authorList>
    </citation>
    <scope>NUCLEOTIDE SEQUENCE [LARGE SCALE GENOMIC DNA]</scope>
    <source>
        <strain evidence="2 3">CPMOR-1</strain>
    </source>
</reference>
<accession>A0A167LTX5</accession>
<organism evidence="2 3">
    <name type="scientific">Pseudoalteromonas luteoviolacea CPMOR-1</name>
    <dbReference type="NCBI Taxonomy" id="1365248"/>
    <lineage>
        <taxon>Bacteria</taxon>
        <taxon>Pseudomonadati</taxon>
        <taxon>Pseudomonadota</taxon>
        <taxon>Gammaproteobacteria</taxon>
        <taxon>Alteromonadales</taxon>
        <taxon>Pseudoalteromonadaceae</taxon>
        <taxon>Pseudoalteromonas</taxon>
    </lineage>
</organism>
<evidence type="ECO:0000256" key="1">
    <source>
        <dbReference type="SAM" id="SignalP"/>
    </source>
</evidence>